<feature type="domain" description="DUF4440" evidence="2">
    <location>
        <begin position="35"/>
        <end position="139"/>
    </location>
</feature>
<dbReference type="AlphaFoldDB" id="A0A1I4BJQ2"/>
<dbReference type="OrthoDB" id="1115105at2"/>
<feature type="chain" id="PRO_5011510178" description="DUF4440 domain-containing protein" evidence="1">
    <location>
        <begin position="21"/>
        <end position="148"/>
    </location>
</feature>
<organism evidence="3 4">
    <name type="scientific">Methylophaga sulfidovorans</name>
    <dbReference type="NCBI Taxonomy" id="45496"/>
    <lineage>
        <taxon>Bacteria</taxon>
        <taxon>Pseudomonadati</taxon>
        <taxon>Pseudomonadota</taxon>
        <taxon>Gammaproteobacteria</taxon>
        <taxon>Thiotrichales</taxon>
        <taxon>Piscirickettsiaceae</taxon>
        <taxon>Methylophaga</taxon>
    </lineage>
</organism>
<evidence type="ECO:0000313" key="3">
    <source>
        <dbReference type="EMBL" id="SFK68600.1"/>
    </source>
</evidence>
<dbReference type="InterPro" id="IPR032710">
    <property type="entry name" value="NTF2-like_dom_sf"/>
</dbReference>
<reference evidence="4" key="1">
    <citation type="submission" date="2016-10" db="EMBL/GenBank/DDBJ databases">
        <authorList>
            <person name="Varghese N."/>
            <person name="Submissions S."/>
        </authorList>
    </citation>
    <scope>NUCLEOTIDE SEQUENCE [LARGE SCALE GENOMIC DNA]</scope>
    <source>
        <strain evidence="4">DSM 11578</strain>
    </source>
</reference>
<feature type="signal peptide" evidence="1">
    <location>
        <begin position="1"/>
        <end position="20"/>
    </location>
</feature>
<proteinExistence type="predicted"/>
<dbReference type="STRING" id="45496.SAMN04488079_11940"/>
<dbReference type="Pfam" id="PF14534">
    <property type="entry name" value="DUF4440"/>
    <property type="match status" value="1"/>
</dbReference>
<dbReference type="SUPFAM" id="SSF54427">
    <property type="entry name" value="NTF2-like"/>
    <property type="match status" value="1"/>
</dbReference>
<protein>
    <recommendedName>
        <fullName evidence="2">DUF4440 domain-containing protein</fullName>
    </recommendedName>
</protein>
<dbReference type="RefSeq" id="WP_091715661.1">
    <property type="nucleotide sequence ID" value="NZ_FOSH01000019.1"/>
</dbReference>
<keyword evidence="1" id="KW-0732">Signal</keyword>
<evidence type="ECO:0000313" key="4">
    <source>
        <dbReference type="Proteomes" id="UP000198924"/>
    </source>
</evidence>
<keyword evidence="4" id="KW-1185">Reference proteome</keyword>
<evidence type="ECO:0000259" key="2">
    <source>
        <dbReference type="Pfam" id="PF14534"/>
    </source>
</evidence>
<accession>A0A1I4BJQ2</accession>
<evidence type="ECO:0000256" key="1">
    <source>
        <dbReference type="SAM" id="SignalP"/>
    </source>
</evidence>
<gene>
    <name evidence="3" type="ORF">SAMN04488079_11940</name>
</gene>
<dbReference type="Proteomes" id="UP000198924">
    <property type="component" value="Unassembled WGS sequence"/>
</dbReference>
<name>A0A1I4BJQ2_9GAMM</name>
<sequence>MKKFLVFMFSMFSVQFSVMAEELSVKNQIEFANGQWNKAFNAGDVDSLKQLYKNDATLSPGNGAILKGRDAVAQLFQSFVDNGVTNHQIETDAIYSTDDQITQVGYWHADGKDSNGEKISFGGVLSLVLVKTEDGSWLIQSHIWNMQP</sequence>
<dbReference type="Gene3D" id="3.10.450.50">
    <property type="match status" value="1"/>
</dbReference>
<dbReference type="InterPro" id="IPR027843">
    <property type="entry name" value="DUF4440"/>
</dbReference>
<dbReference type="EMBL" id="FOSH01000019">
    <property type="protein sequence ID" value="SFK68600.1"/>
    <property type="molecule type" value="Genomic_DNA"/>
</dbReference>